<comment type="subcellular location">
    <subcellularLocation>
        <location evidence="1">Nucleus</location>
    </subcellularLocation>
</comment>
<feature type="domain" description="BZIP" evidence="8">
    <location>
        <begin position="251"/>
        <end position="310"/>
    </location>
</feature>
<dbReference type="WBParaSite" id="ACRNAN_scaffold652.g13671.t1">
    <property type="protein sequence ID" value="ACRNAN_scaffold652.g13671.t1"/>
    <property type="gene ID" value="ACRNAN_scaffold652.g13671"/>
</dbReference>
<dbReference type="GO" id="GO:0001228">
    <property type="term" value="F:DNA-binding transcription activator activity, RNA polymerase II-specific"/>
    <property type="evidence" value="ECO:0007669"/>
    <property type="project" value="TreeGrafter"/>
</dbReference>
<keyword evidence="9" id="KW-1185">Reference proteome</keyword>
<evidence type="ECO:0000256" key="4">
    <source>
        <dbReference type="ARBA" id="ARBA00023125"/>
    </source>
</evidence>
<dbReference type="PROSITE" id="PS50217">
    <property type="entry name" value="BZIP"/>
    <property type="match status" value="1"/>
</dbReference>
<evidence type="ECO:0000256" key="5">
    <source>
        <dbReference type="ARBA" id="ARBA00023163"/>
    </source>
</evidence>
<dbReference type="CDD" id="cd14692">
    <property type="entry name" value="bZIP_ATF4"/>
    <property type="match status" value="1"/>
</dbReference>
<evidence type="ECO:0000256" key="7">
    <source>
        <dbReference type="SAM" id="MobiDB-lite"/>
    </source>
</evidence>
<organism evidence="9 10">
    <name type="scientific">Acrobeloides nanus</name>
    <dbReference type="NCBI Taxonomy" id="290746"/>
    <lineage>
        <taxon>Eukaryota</taxon>
        <taxon>Metazoa</taxon>
        <taxon>Ecdysozoa</taxon>
        <taxon>Nematoda</taxon>
        <taxon>Chromadorea</taxon>
        <taxon>Rhabditida</taxon>
        <taxon>Tylenchina</taxon>
        <taxon>Cephalobomorpha</taxon>
        <taxon>Cephaloboidea</taxon>
        <taxon>Cephalobidae</taxon>
        <taxon>Acrobeloides</taxon>
    </lineage>
</organism>
<dbReference type="PANTHER" id="PTHR13044">
    <property type="entry name" value="ACTIVATING TRANSCRIPTION FACTOR ATF 4/5"/>
    <property type="match status" value="1"/>
</dbReference>
<evidence type="ECO:0000256" key="3">
    <source>
        <dbReference type="ARBA" id="ARBA00023015"/>
    </source>
</evidence>
<dbReference type="Gene3D" id="1.20.5.170">
    <property type="match status" value="1"/>
</dbReference>
<evidence type="ECO:0000313" key="10">
    <source>
        <dbReference type="WBParaSite" id="ACRNAN_scaffold652.g13671.t1"/>
    </source>
</evidence>
<dbReference type="InterPro" id="IPR004827">
    <property type="entry name" value="bZIP"/>
</dbReference>
<evidence type="ECO:0000313" key="9">
    <source>
        <dbReference type="Proteomes" id="UP000887540"/>
    </source>
</evidence>
<accession>A0A914E929</accession>
<keyword evidence="3" id="KW-0805">Transcription regulation</keyword>
<dbReference type="GO" id="GO:0000977">
    <property type="term" value="F:RNA polymerase II transcription regulatory region sequence-specific DNA binding"/>
    <property type="evidence" value="ECO:0007669"/>
    <property type="project" value="TreeGrafter"/>
</dbReference>
<reference evidence="10" key="1">
    <citation type="submission" date="2022-11" db="UniProtKB">
        <authorList>
            <consortium name="WormBaseParasite"/>
        </authorList>
    </citation>
    <scope>IDENTIFICATION</scope>
</reference>
<dbReference type="AlphaFoldDB" id="A0A914E929"/>
<dbReference type="GO" id="GO:0005634">
    <property type="term" value="C:nucleus"/>
    <property type="evidence" value="ECO:0007669"/>
    <property type="project" value="UniProtKB-SubCell"/>
</dbReference>
<dbReference type="InterPro" id="IPR046347">
    <property type="entry name" value="bZIP_sf"/>
</dbReference>
<dbReference type="SMART" id="SM00338">
    <property type="entry name" value="BRLZ"/>
    <property type="match status" value="1"/>
</dbReference>
<sequence length="316" mass="36098">MAQFLNNFMAVNNLDGLVPTLELEDLYQEDGPLLKDHFLGVDTRSGDQPLCVVFVDPNTNTNDELHGNNNNNNGFYDEYTAPSWLENNVDLNDLDSMVTTFSPADSVSTVPFVEPPASQNFIPDTYDFSPKVPYSRETKIAQPVQQIQPQMKKTQAERSELEYSDSYYDASAEASVASVYSTTSWTSTEEEYPSKEAILEEIHREAAQIERFSVSPPAVKSSVRKTHNTIRKAPKPQKQRSQTKIPKSFVERKKELNRQAATKYREKKRTEREHLHVERESLETRNTELKAEVSAMASEIEYLKKLIKDIEARTKH</sequence>
<comment type="similarity">
    <text evidence="2">Belongs to the bZIP family.</text>
</comment>
<protein>
    <submittedName>
        <fullName evidence="10">BZIP domain-containing protein</fullName>
    </submittedName>
</protein>
<keyword evidence="5" id="KW-0804">Transcription</keyword>
<evidence type="ECO:0000256" key="6">
    <source>
        <dbReference type="ARBA" id="ARBA00023242"/>
    </source>
</evidence>
<evidence type="ECO:0000259" key="8">
    <source>
        <dbReference type="PROSITE" id="PS50217"/>
    </source>
</evidence>
<dbReference type="Pfam" id="PF00170">
    <property type="entry name" value="bZIP_1"/>
    <property type="match status" value="1"/>
</dbReference>
<dbReference type="Proteomes" id="UP000887540">
    <property type="component" value="Unplaced"/>
</dbReference>
<feature type="compositionally biased region" description="Basic and acidic residues" evidence="7">
    <location>
        <begin position="268"/>
        <end position="282"/>
    </location>
</feature>
<dbReference type="PANTHER" id="PTHR13044:SF14">
    <property type="entry name" value="CRYPTOCEPHAL, ISOFORM A"/>
    <property type="match status" value="1"/>
</dbReference>
<feature type="region of interest" description="Disordered" evidence="7">
    <location>
        <begin position="263"/>
        <end position="282"/>
    </location>
</feature>
<keyword evidence="6" id="KW-0539">Nucleus</keyword>
<name>A0A914E929_9BILA</name>
<dbReference type="SUPFAM" id="SSF57959">
    <property type="entry name" value="Leucine zipper domain"/>
    <property type="match status" value="1"/>
</dbReference>
<evidence type="ECO:0000256" key="2">
    <source>
        <dbReference type="ARBA" id="ARBA00007163"/>
    </source>
</evidence>
<proteinExistence type="inferred from homology"/>
<feature type="region of interest" description="Disordered" evidence="7">
    <location>
        <begin position="215"/>
        <end position="245"/>
    </location>
</feature>
<evidence type="ECO:0000256" key="1">
    <source>
        <dbReference type="ARBA" id="ARBA00004123"/>
    </source>
</evidence>
<keyword evidence="4" id="KW-0238">DNA-binding</keyword>
<feature type="compositionally biased region" description="Basic residues" evidence="7">
    <location>
        <begin position="222"/>
        <end position="238"/>
    </location>
</feature>